<dbReference type="PANTHER" id="PTHR11757:SF19">
    <property type="entry name" value="PROLYL ENDOPEPTIDASE-LIKE"/>
    <property type="match status" value="1"/>
</dbReference>
<evidence type="ECO:0000313" key="7">
    <source>
        <dbReference type="EMBL" id="MCZ4517668.1"/>
    </source>
</evidence>
<dbReference type="SUPFAM" id="SSF53474">
    <property type="entry name" value="alpha/beta-Hydrolases"/>
    <property type="match status" value="1"/>
</dbReference>
<evidence type="ECO:0000313" key="8">
    <source>
        <dbReference type="Proteomes" id="UP001081071"/>
    </source>
</evidence>
<name>A0ABT4M9Y0_9NOCA</name>
<dbReference type="InterPro" id="IPR029058">
    <property type="entry name" value="AB_hydrolase_fold"/>
</dbReference>
<reference evidence="7" key="1">
    <citation type="submission" date="2022-12" db="EMBL/GenBank/DDBJ databases">
        <authorList>
            <person name="Krivoruchko A.V."/>
            <person name="Elkin A."/>
        </authorList>
    </citation>
    <scope>NUCLEOTIDE SEQUENCE</scope>
    <source>
        <strain evidence="7">IEGM 1391</strain>
    </source>
</reference>
<comment type="caution">
    <text evidence="7">The sequence shown here is derived from an EMBL/GenBank/DDBJ whole genome shotgun (WGS) entry which is preliminary data.</text>
</comment>
<dbReference type="PRINTS" id="PR00862">
    <property type="entry name" value="PROLIGOPTASE"/>
</dbReference>
<dbReference type="SUPFAM" id="SSF50993">
    <property type="entry name" value="Peptidase/esterase 'gauge' domain"/>
    <property type="match status" value="1"/>
</dbReference>
<dbReference type="InterPro" id="IPR002471">
    <property type="entry name" value="Pept_S9_AS"/>
</dbReference>
<dbReference type="InterPro" id="IPR023302">
    <property type="entry name" value="Pept_S9A_N"/>
</dbReference>
<evidence type="ECO:0000256" key="1">
    <source>
        <dbReference type="ARBA" id="ARBA00005228"/>
    </source>
</evidence>
<dbReference type="PROSITE" id="PS00708">
    <property type="entry name" value="PRO_ENDOPEP_SER"/>
    <property type="match status" value="1"/>
</dbReference>
<dbReference type="Pfam" id="PF00326">
    <property type="entry name" value="Peptidase_S9"/>
    <property type="match status" value="1"/>
</dbReference>
<keyword evidence="8" id="KW-1185">Reference proteome</keyword>
<evidence type="ECO:0000259" key="5">
    <source>
        <dbReference type="Pfam" id="PF00326"/>
    </source>
</evidence>
<proteinExistence type="inferred from homology"/>
<organism evidence="7 8">
    <name type="scientific">Rhodococcus ruber</name>
    <dbReference type="NCBI Taxonomy" id="1830"/>
    <lineage>
        <taxon>Bacteria</taxon>
        <taxon>Bacillati</taxon>
        <taxon>Actinomycetota</taxon>
        <taxon>Actinomycetes</taxon>
        <taxon>Mycobacteriales</taxon>
        <taxon>Nocardiaceae</taxon>
        <taxon>Rhodococcus</taxon>
    </lineage>
</organism>
<keyword evidence="4" id="KW-0720">Serine protease</keyword>
<keyword evidence="3" id="KW-0378">Hydrolase</keyword>
<keyword evidence="2" id="KW-0645">Protease</keyword>
<dbReference type="Gene3D" id="2.130.10.120">
    <property type="entry name" value="Prolyl oligopeptidase, N-terminal domain"/>
    <property type="match status" value="1"/>
</dbReference>
<dbReference type="InterPro" id="IPR051543">
    <property type="entry name" value="Serine_Peptidase_S9A"/>
</dbReference>
<dbReference type="InterPro" id="IPR002470">
    <property type="entry name" value="Peptidase_S9A"/>
</dbReference>
<dbReference type="Proteomes" id="UP001081071">
    <property type="component" value="Unassembled WGS sequence"/>
</dbReference>
<protein>
    <submittedName>
        <fullName evidence="7">S9 family peptidase</fullName>
    </submittedName>
</protein>
<evidence type="ECO:0000259" key="6">
    <source>
        <dbReference type="Pfam" id="PF02897"/>
    </source>
</evidence>
<dbReference type="EMBL" id="JAPWIJ010000002">
    <property type="protein sequence ID" value="MCZ4517668.1"/>
    <property type="molecule type" value="Genomic_DNA"/>
</dbReference>
<dbReference type="RefSeq" id="WP_269602313.1">
    <property type="nucleotide sequence ID" value="NZ_JAPWIJ010000002.1"/>
</dbReference>
<feature type="domain" description="Peptidase S9A N-terminal" evidence="6">
    <location>
        <begin position="5"/>
        <end position="430"/>
    </location>
</feature>
<accession>A0ABT4M9Y0</accession>
<dbReference type="PANTHER" id="PTHR11757">
    <property type="entry name" value="PROTEASE FAMILY S9A OLIGOPEPTIDASE"/>
    <property type="match status" value="1"/>
</dbReference>
<feature type="domain" description="Peptidase S9 prolyl oligopeptidase catalytic" evidence="5">
    <location>
        <begin position="488"/>
        <end position="704"/>
    </location>
</feature>
<sequence>MTITPPIAKKVPLERTHHGDTFIDNYEWLRAKEDPEVIAYLEAENAYTQQQTAGLESLRGKIFDEIKSRTQETDLSVPTRMGQWWYYSRTVEGKSYGLQCRCPVDSPDDWTPPTLSSDVDVPGEQVLLDANVEAEGHDFFSLGAFSISLDGTLLAYSTDTEGDERYTLRFKNLETGELLADTIENVAPGATWTADATHVFYLTVDESWRPDTVWRHTLGKAADVKVFHEPDESYWVGFGSTRSEKYLMIWVGSKITSECLVLESTDPEGEFRVVLPRTDGIEYSIEHAVVAGEDRFLITHNGSVNGWGTEGEKAENFLLAEAPVSDPLDQRTLVPHQGDVRVEDIDAFAGHLIFTYRREALTRMAIWPLTDEGYGEYRELEFDEELYSVGAGSNPEWDQPLLRMVYTSFITPGQVYDLDIASGELLLRKSQPVLGKFDAGDYVQHRDWATAPDGTQIPLSVIARKDVPEGPAPTLLYGYGSYEASMDPSFSVARLSLLDRGIVFVVAHVRGGGEMGRHWYDNGKTLKKKNTFTDFVAAAQHLIDTGRTSPKHLVADGGSAGGLLMGAVANLAPELFNGILANVPFVDPLTSILDPSLPLTVIEWDEWGNPLADKEVYEYMKSYSPYENVEAKDYPSILAITSINDTRVLYVEPAKWVAALRATKTGDSDLLLKTEMSAGHGGVSGRYEKWKEAAFEYAWIVSASGARA</sequence>
<dbReference type="InterPro" id="IPR001375">
    <property type="entry name" value="Peptidase_S9_cat"/>
</dbReference>
<dbReference type="Pfam" id="PF02897">
    <property type="entry name" value="Peptidase_S9_N"/>
    <property type="match status" value="1"/>
</dbReference>
<evidence type="ECO:0000256" key="4">
    <source>
        <dbReference type="ARBA" id="ARBA00022825"/>
    </source>
</evidence>
<dbReference type="Gene3D" id="3.40.50.1820">
    <property type="entry name" value="alpha/beta hydrolase"/>
    <property type="match status" value="1"/>
</dbReference>
<comment type="similarity">
    <text evidence="1">Belongs to the peptidase S9A family.</text>
</comment>
<evidence type="ECO:0000256" key="2">
    <source>
        <dbReference type="ARBA" id="ARBA00022670"/>
    </source>
</evidence>
<evidence type="ECO:0000256" key="3">
    <source>
        <dbReference type="ARBA" id="ARBA00022801"/>
    </source>
</evidence>
<gene>
    <name evidence="7" type="ORF">O4220_04005</name>
</gene>